<sequence>MAGQTYQAIRYKQAQWRVVVVFVIGVLITMSGLFFWLRSEITAQAHQKAVTTIHHFDGIFTSIDDMAVQLKRYRSLPCRQLRQMMASQALHIPSSLAIEVKTPSGYCSSLNGNDSQPVLMLADSQVLGFSNGYSLPNVLYYRPDADTVVELNLRYFLERLAVAPTYVHLEMSFTRNQSINHMANETGSSLERLVVASPRYPYVFIATFQYLDMFEHNYVELMVALLCLITLPWLIARCYYRMLLNSDWLAKEIKLGIEQGEFKAYVQPIMDSQHRVIYGEVLVRWHHRQYGVIPPVEFIELLEKANLASLLSSTLFTQVIAKLTPHMRTQTHDFHLSFNLSAQQLLNRHIITDCQRFIQAMNNKRIHLILELTEREPVINSESVYTVYQELYQLGVRFAIDNFGVGNASLFYMQMFAVDYIKLDQKFIELIGSHSVYQEAIRHVLDLAKRLKIPSVAVGVENHQQFTYLQESGVDYYQGYLFSKPIPVNDFLNEWLI</sequence>
<dbReference type="PROSITE" id="PS50883">
    <property type="entry name" value="EAL"/>
    <property type="match status" value="1"/>
</dbReference>
<evidence type="ECO:0000313" key="4">
    <source>
        <dbReference type="Proteomes" id="UP001595384"/>
    </source>
</evidence>
<organism evidence="3 4">
    <name type="scientific">Vibrio zhugei</name>
    <dbReference type="NCBI Taxonomy" id="2479546"/>
    <lineage>
        <taxon>Bacteria</taxon>
        <taxon>Pseudomonadati</taxon>
        <taxon>Pseudomonadota</taxon>
        <taxon>Gammaproteobacteria</taxon>
        <taxon>Vibrionales</taxon>
        <taxon>Vibrionaceae</taxon>
        <taxon>Vibrio</taxon>
    </lineage>
</organism>
<dbReference type="Gene3D" id="3.20.20.450">
    <property type="entry name" value="EAL domain"/>
    <property type="match status" value="1"/>
</dbReference>
<evidence type="ECO:0000313" key="3">
    <source>
        <dbReference type="EMBL" id="MFC3023752.1"/>
    </source>
</evidence>
<dbReference type="SMART" id="SM00052">
    <property type="entry name" value="EAL"/>
    <property type="match status" value="1"/>
</dbReference>
<name>A0ABV7C6U8_9VIBR</name>
<keyword evidence="1" id="KW-0472">Membrane</keyword>
<dbReference type="EMBL" id="JBHRSE010000052">
    <property type="protein sequence ID" value="MFC3023752.1"/>
    <property type="molecule type" value="Genomic_DNA"/>
</dbReference>
<dbReference type="PANTHER" id="PTHR33121:SF80">
    <property type="entry name" value="CYCLIC DI-GMP PHOSPHODIESTERASE PDEL"/>
    <property type="match status" value="1"/>
</dbReference>
<feature type="transmembrane region" description="Helical" evidence="1">
    <location>
        <begin position="16"/>
        <end position="37"/>
    </location>
</feature>
<feature type="transmembrane region" description="Helical" evidence="1">
    <location>
        <begin position="218"/>
        <end position="236"/>
    </location>
</feature>
<reference evidence="4" key="1">
    <citation type="journal article" date="2019" name="Int. J. Syst. Evol. Microbiol.">
        <title>The Global Catalogue of Microorganisms (GCM) 10K type strain sequencing project: providing services to taxonomists for standard genome sequencing and annotation.</title>
        <authorList>
            <consortium name="The Broad Institute Genomics Platform"/>
            <consortium name="The Broad Institute Genome Sequencing Center for Infectious Disease"/>
            <person name="Wu L."/>
            <person name="Ma J."/>
        </authorList>
    </citation>
    <scope>NUCLEOTIDE SEQUENCE [LARGE SCALE GENOMIC DNA]</scope>
    <source>
        <strain evidence="4">KCTC 62784</strain>
    </source>
</reference>
<keyword evidence="1" id="KW-0812">Transmembrane</keyword>
<feature type="domain" description="EAL" evidence="2">
    <location>
        <begin position="246"/>
        <end position="497"/>
    </location>
</feature>
<dbReference type="Pfam" id="PF00563">
    <property type="entry name" value="EAL"/>
    <property type="match status" value="1"/>
</dbReference>
<comment type="caution">
    <text evidence="3">The sequence shown here is derived from an EMBL/GenBank/DDBJ whole genome shotgun (WGS) entry which is preliminary data.</text>
</comment>
<accession>A0ABV7C6U8</accession>
<dbReference type="InterPro" id="IPR001633">
    <property type="entry name" value="EAL_dom"/>
</dbReference>
<dbReference type="PANTHER" id="PTHR33121">
    <property type="entry name" value="CYCLIC DI-GMP PHOSPHODIESTERASE PDEF"/>
    <property type="match status" value="1"/>
</dbReference>
<dbReference type="RefSeq" id="WP_123015849.1">
    <property type="nucleotide sequence ID" value="NZ_AP024911.1"/>
</dbReference>
<protein>
    <submittedName>
        <fullName evidence="3">EAL domain-containing protein</fullName>
    </submittedName>
</protein>
<dbReference type="SUPFAM" id="SSF141868">
    <property type="entry name" value="EAL domain-like"/>
    <property type="match status" value="1"/>
</dbReference>
<keyword evidence="4" id="KW-1185">Reference proteome</keyword>
<keyword evidence="1" id="KW-1133">Transmembrane helix</keyword>
<dbReference type="CDD" id="cd01948">
    <property type="entry name" value="EAL"/>
    <property type="match status" value="1"/>
</dbReference>
<evidence type="ECO:0000259" key="2">
    <source>
        <dbReference type="PROSITE" id="PS50883"/>
    </source>
</evidence>
<evidence type="ECO:0000256" key="1">
    <source>
        <dbReference type="SAM" id="Phobius"/>
    </source>
</evidence>
<dbReference type="InterPro" id="IPR050706">
    <property type="entry name" value="Cyclic-di-GMP_PDE-like"/>
</dbReference>
<gene>
    <name evidence="3" type="ORF">ACFODT_07935</name>
</gene>
<dbReference type="Proteomes" id="UP001595384">
    <property type="component" value="Unassembled WGS sequence"/>
</dbReference>
<dbReference type="InterPro" id="IPR035919">
    <property type="entry name" value="EAL_sf"/>
</dbReference>
<proteinExistence type="predicted"/>